<keyword evidence="3" id="KW-1185">Reference proteome</keyword>
<accession>A0A926I4Y3</accession>
<feature type="transmembrane region" description="Helical" evidence="1">
    <location>
        <begin position="13"/>
        <end position="35"/>
    </location>
</feature>
<dbReference type="RefSeq" id="WP_187525243.1">
    <property type="nucleotide sequence ID" value="NZ_JACRTA010000002.1"/>
</dbReference>
<name>A0A926I4Y3_9FIRM</name>
<keyword evidence="1" id="KW-0812">Transmembrane</keyword>
<keyword evidence="1" id="KW-0472">Membrane</keyword>
<gene>
    <name evidence="2" type="ORF">H8692_06010</name>
</gene>
<dbReference type="AlphaFoldDB" id="A0A926I4Y3"/>
<evidence type="ECO:0000313" key="3">
    <source>
        <dbReference type="Proteomes" id="UP000610862"/>
    </source>
</evidence>
<keyword evidence="1" id="KW-1133">Transmembrane helix</keyword>
<evidence type="ECO:0000256" key="1">
    <source>
        <dbReference type="SAM" id="Phobius"/>
    </source>
</evidence>
<comment type="caution">
    <text evidence="2">The sequence shown here is derived from an EMBL/GenBank/DDBJ whole genome shotgun (WGS) entry which is preliminary data.</text>
</comment>
<dbReference type="Proteomes" id="UP000610862">
    <property type="component" value="Unassembled WGS sequence"/>
</dbReference>
<reference evidence="2" key="1">
    <citation type="submission" date="2020-08" db="EMBL/GenBank/DDBJ databases">
        <title>Genome public.</title>
        <authorList>
            <person name="Liu C."/>
            <person name="Sun Q."/>
        </authorList>
    </citation>
    <scope>NUCLEOTIDE SEQUENCE</scope>
    <source>
        <strain evidence="2">NSJ-24</strain>
    </source>
</reference>
<dbReference type="EMBL" id="JACRTA010000002">
    <property type="protein sequence ID" value="MBC8568319.1"/>
    <property type="molecule type" value="Genomic_DNA"/>
</dbReference>
<sequence length="132" mass="15354">MEQKNKTEIHYQIIFKATVSLILIVFIIYIIYCLYTGSSKYKITGTWVAVSENTEKNLFPDHISFLRNNRIYLSEKVGTYDIKGNKLTTINSGCKSVYDYVLSNDGRFLILLIKENKVEKESICLYMNMDNI</sequence>
<organism evidence="2 3">
    <name type="scientific">Lentihominibacter hominis</name>
    <dbReference type="NCBI Taxonomy" id="2763645"/>
    <lineage>
        <taxon>Bacteria</taxon>
        <taxon>Bacillati</taxon>
        <taxon>Bacillota</taxon>
        <taxon>Clostridia</taxon>
        <taxon>Peptostreptococcales</taxon>
        <taxon>Anaerovoracaceae</taxon>
        <taxon>Lentihominibacter</taxon>
    </lineage>
</organism>
<protein>
    <submittedName>
        <fullName evidence="2">Uncharacterized protein</fullName>
    </submittedName>
</protein>
<proteinExistence type="predicted"/>
<evidence type="ECO:0000313" key="2">
    <source>
        <dbReference type="EMBL" id="MBC8568319.1"/>
    </source>
</evidence>